<dbReference type="Proteomes" id="UP000653578">
    <property type="component" value="Unassembled WGS sequence"/>
</dbReference>
<evidence type="ECO:0008006" key="4">
    <source>
        <dbReference type="Google" id="ProtNLM"/>
    </source>
</evidence>
<keyword evidence="3" id="KW-1185">Reference proteome</keyword>
<keyword evidence="1" id="KW-1133">Transmembrane helix</keyword>
<evidence type="ECO:0000256" key="1">
    <source>
        <dbReference type="SAM" id="Phobius"/>
    </source>
</evidence>
<dbReference type="EMBL" id="WHNY01000075">
    <property type="protein sequence ID" value="NOU68207.1"/>
    <property type="molecule type" value="Genomic_DNA"/>
</dbReference>
<evidence type="ECO:0000313" key="2">
    <source>
        <dbReference type="EMBL" id="NOU68207.1"/>
    </source>
</evidence>
<name>A0ABX1XID0_9BACL</name>
<keyword evidence="1" id="KW-0472">Membrane</keyword>
<organism evidence="2 3">
    <name type="scientific">Paenibacillus plantarum</name>
    <dbReference type="NCBI Taxonomy" id="2654975"/>
    <lineage>
        <taxon>Bacteria</taxon>
        <taxon>Bacillati</taxon>
        <taxon>Bacillota</taxon>
        <taxon>Bacilli</taxon>
        <taxon>Bacillales</taxon>
        <taxon>Paenibacillaceae</taxon>
        <taxon>Paenibacillus</taxon>
    </lineage>
</organism>
<dbReference type="RefSeq" id="WP_171635401.1">
    <property type="nucleotide sequence ID" value="NZ_WHNY01000075.1"/>
</dbReference>
<comment type="caution">
    <text evidence="2">The sequence shown here is derived from an EMBL/GenBank/DDBJ whole genome shotgun (WGS) entry which is preliminary data.</text>
</comment>
<proteinExistence type="predicted"/>
<keyword evidence="1" id="KW-0812">Transmembrane</keyword>
<reference evidence="2 3" key="1">
    <citation type="submission" date="2019-10" db="EMBL/GenBank/DDBJ databases">
        <title>Description of Paenibacillus humi sp. nov.</title>
        <authorList>
            <person name="Carlier A."/>
            <person name="Qi S."/>
        </authorList>
    </citation>
    <scope>NUCLEOTIDE SEQUENCE [LARGE SCALE GENOMIC DNA]</scope>
    <source>
        <strain evidence="2 3">LMG 31461</strain>
    </source>
</reference>
<accession>A0ABX1XID0</accession>
<protein>
    <recommendedName>
        <fullName evidence="4">Holin</fullName>
    </recommendedName>
</protein>
<feature type="transmembrane region" description="Helical" evidence="1">
    <location>
        <begin position="12"/>
        <end position="34"/>
    </location>
</feature>
<evidence type="ECO:0000313" key="3">
    <source>
        <dbReference type="Proteomes" id="UP000653578"/>
    </source>
</evidence>
<feature type="transmembrane region" description="Helical" evidence="1">
    <location>
        <begin position="40"/>
        <end position="57"/>
    </location>
</feature>
<sequence length="83" mass="9020">MVIDKVKVLRYLSLVLAICGIGNMIAGHYGHGISDTEIDFYANVISYAASIVLGVTVESKMISGCLKERVEFDAKSRPNIGQE</sequence>
<gene>
    <name evidence="2" type="ORF">GC096_29700</name>
</gene>